<comment type="caution">
    <text evidence="1">The sequence shown here is derived from an EMBL/GenBank/DDBJ whole genome shotgun (WGS) entry which is preliminary data.</text>
</comment>
<proteinExistence type="predicted"/>
<dbReference type="EMBL" id="NHYD01000177">
    <property type="protein sequence ID" value="PPQ94968.1"/>
    <property type="molecule type" value="Genomic_DNA"/>
</dbReference>
<protein>
    <submittedName>
        <fullName evidence="1">Uncharacterized protein</fullName>
    </submittedName>
</protein>
<sequence>MWFQDLQFIISAQSYSALSSADQSLWGSVKYCLLATTLSISADSGATPRRALKANREEQIHFVSVIEGEFAMKVDKYAPLNTPNQIDAVAQAIADSFSAA</sequence>
<reference evidence="1 2" key="1">
    <citation type="journal article" date="2018" name="Evol. Lett.">
        <title>Horizontal gene cluster transfer increased hallucinogenic mushroom diversity.</title>
        <authorList>
            <person name="Reynolds H.T."/>
            <person name="Vijayakumar V."/>
            <person name="Gluck-Thaler E."/>
            <person name="Korotkin H.B."/>
            <person name="Matheny P.B."/>
            <person name="Slot J.C."/>
        </authorList>
    </citation>
    <scope>NUCLEOTIDE SEQUENCE [LARGE SCALE GENOMIC DNA]</scope>
    <source>
        <strain evidence="1 2">2631</strain>
    </source>
</reference>
<dbReference type="InParanoid" id="A0A409XW32"/>
<evidence type="ECO:0000313" key="2">
    <source>
        <dbReference type="Proteomes" id="UP000283269"/>
    </source>
</evidence>
<name>A0A409XW32_PSICY</name>
<gene>
    <name evidence="1" type="ORF">CVT25_004213</name>
</gene>
<keyword evidence="2" id="KW-1185">Reference proteome</keyword>
<dbReference type="AlphaFoldDB" id="A0A409XW32"/>
<evidence type="ECO:0000313" key="1">
    <source>
        <dbReference type="EMBL" id="PPQ94968.1"/>
    </source>
</evidence>
<accession>A0A409XW32</accession>
<organism evidence="1 2">
    <name type="scientific">Psilocybe cyanescens</name>
    <dbReference type="NCBI Taxonomy" id="93625"/>
    <lineage>
        <taxon>Eukaryota</taxon>
        <taxon>Fungi</taxon>
        <taxon>Dikarya</taxon>
        <taxon>Basidiomycota</taxon>
        <taxon>Agaricomycotina</taxon>
        <taxon>Agaricomycetes</taxon>
        <taxon>Agaricomycetidae</taxon>
        <taxon>Agaricales</taxon>
        <taxon>Agaricineae</taxon>
        <taxon>Strophariaceae</taxon>
        <taxon>Psilocybe</taxon>
    </lineage>
</organism>
<dbReference type="Proteomes" id="UP000283269">
    <property type="component" value="Unassembled WGS sequence"/>
</dbReference>